<dbReference type="AlphaFoldDB" id="A0A369ZH92"/>
<gene>
    <name evidence="2" type="ORF">DPV98_04650</name>
</gene>
<dbReference type="Proteomes" id="UP000253999">
    <property type="component" value="Unassembled WGS sequence"/>
</dbReference>
<dbReference type="RefSeq" id="WP_111312833.1">
    <property type="nucleotide sequence ID" value="NZ_CAUPAH010000020.1"/>
</dbReference>
<evidence type="ECO:0000313" key="2">
    <source>
        <dbReference type="EMBL" id="RDF04668.1"/>
    </source>
</evidence>
<dbReference type="STRING" id="735.B0185_07215"/>
<dbReference type="GO" id="GO:0020037">
    <property type="term" value="F:heme binding"/>
    <property type="evidence" value="ECO:0007669"/>
    <property type="project" value="InterPro"/>
</dbReference>
<name>A0A369ZH92_HAEPH</name>
<sequence>MKMRFSSLFSSLILSLSFAIFSPNSTASPYSYTSESLSLYADEALSKPIGELEAGVPVKLVQTTQNADQLELEMWRKTKGFGRIWYNQFAKHITDAVFDKNFTQNAANFEVLENKEDPLTGLVWQKVKTKVWVKKSELSQNLTAFWANAESTFKTECSVCHKQRDPKMHDANEWVAVFNGMVGFTDMDKQQQKQVLRYLQLHAADASK</sequence>
<dbReference type="SUPFAM" id="SSF46626">
    <property type="entry name" value="Cytochrome c"/>
    <property type="match status" value="1"/>
</dbReference>
<protein>
    <submittedName>
        <fullName evidence="2">Pentahemic C cytochrome</fullName>
    </submittedName>
</protein>
<proteinExistence type="predicted"/>
<comment type="caution">
    <text evidence="2">The sequence shown here is derived from an EMBL/GenBank/DDBJ whole genome shotgun (WGS) entry which is preliminary data.</text>
</comment>
<feature type="signal peptide" evidence="1">
    <location>
        <begin position="1"/>
        <end position="27"/>
    </location>
</feature>
<organism evidence="2 3">
    <name type="scientific">Haemophilus parahaemolyticus</name>
    <dbReference type="NCBI Taxonomy" id="735"/>
    <lineage>
        <taxon>Bacteria</taxon>
        <taxon>Pseudomonadati</taxon>
        <taxon>Pseudomonadota</taxon>
        <taxon>Gammaproteobacteria</taxon>
        <taxon>Pasteurellales</taxon>
        <taxon>Pasteurellaceae</taxon>
        <taxon>Haemophilus</taxon>
    </lineage>
</organism>
<dbReference type="GO" id="GO:0009055">
    <property type="term" value="F:electron transfer activity"/>
    <property type="evidence" value="ECO:0007669"/>
    <property type="project" value="InterPro"/>
</dbReference>
<accession>A0A369ZH92</accession>
<feature type="chain" id="PRO_5016596349" evidence="1">
    <location>
        <begin position="28"/>
        <end position="208"/>
    </location>
</feature>
<evidence type="ECO:0000313" key="3">
    <source>
        <dbReference type="Proteomes" id="UP000253999"/>
    </source>
</evidence>
<evidence type="ECO:0000256" key="1">
    <source>
        <dbReference type="SAM" id="SignalP"/>
    </source>
</evidence>
<keyword evidence="1" id="KW-0732">Signal</keyword>
<dbReference type="InterPro" id="IPR036909">
    <property type="entry name" value="Cyt_c-like_dom_sf"/>
</dbReference>
<dbReference type="EMBL" id="QEQD01000004">
    <property type="protein sequence ID" value="RDF04668.1"/>
    <property type="molecule type" value="Genomic_DNA"/>
</dbReference>
<reference evidence="2 3" key="1">
    <citation type="submission" date="2018-05" db="EMBL/GenBank/DDBJ databases">
        <title>Draft Genome Sequences for a Diverse set of 7 Haemophilus Species.</title>
        <authorList>
            <person name="Nichols M."/>
            <person name="Topaz N."/>
            <person name="Wang X."/>
            <person name="Wang X."/>
            <person name="Boxrud D."/>
        </authorList>
    </citation>
    <scope>NUCLEOTIDE SEQUENCE [LARGE SCALE GENOMIC DNA]</scope>
    <source>
        <strain evidence="2 3">C2010039593</strain>
    </source>
</reference>